<dbReference type="EMBL" id="DVNK01000032">
    <property type="protein sequence ID" value="HIU46544.1"/>
    <property type="molecule type" value="Genomic_DNA"/>
</dbReference>
<dbReference type="Proteomes" id="UP000824123">
    <property type="component" value="Unassembled WGS sequence"/>
</dbReference>
<dbReference type="InterPro" id="IPR052533">
    <property type="entry name" value="WalJ/YycJ-like"/>
</dbReference>
<dbReference type="PANTHER" id="PTHR47619">
    <property type="entry name" value="METALLO-HYDROLASE YYCJ-RELATED"/>
    <property type="match status" value="1"/>
</dbReference>
<dbReference type="Gene3D" id="3.60.15.10">
    <property type="entry name" value="Ribonuclease Z/Hydroxyacylglutathione hydrolase-like"/>
    <property type="match status" value="1"/>
</dbReference>
<proteinExistence type="predicted"/>
<sequence>MIPAISRTDSLPRHALRLCALASGSRGNCIYVGCGQTHLLIDCGIAQRSISAGLGRVGEWLGIPVEPGALSAVLISHEHSDHILSCAGLALRHDLPIYASAPTLSAICRRPRADAIPPRNLRAIEPGQDFYIGDIDITPFKTPHDAACSVGYRLDAGAASIAVATDIGKLSDSWLDAVEGAQLVMLEANHDEAMLRAGDYPEALKRRILSTRGHLSNAASAQAAVRLARSGTRVILLSHLSEHNNTPQLAYDTVCAALENAGILPGRDVFVGLLEQNHASDVFELACE</sequence>
<dbReference type="SMART" id="SM00849">
    <property type="entry name" value="Lactamase_B"/>
    <property type="match status" value="1"/>
</dbReference>
<protein>
    <submittedName>
        <fullName evidence="2">MBL fold metallo-hydrolase</fullName>
    </submittedName>
</protein>
<accession>A0A9D1LR32</accession>
<dbReference type="PANTHER" id="PTHR47619:SF1">
    <property type="entry name" value="EXODEOXYRIBONUCLEASE WALJ"/>
    <property type="match status" value="1"/>
</dbReference>
<reference evidence="2" key="2">
    <citation type="journal article" date="2021" name="PeerJ">
        <title>Extensive microbial diversity within the chicken gut microbiome revealed by metagenomics and culture.</title>
        <authorList>
            <person name="Gilroy R."/>
            <person name="Ravi A."/>
            <person name="Getino M."/>
            <person name="Pursley I."/>
            <person name="Horton D.L."/>
            <person name="Alikhan N.F."/>
            <person name="Baker D."/>
            <person name="Gharbi K."/>
            <person name="Hall N."/>
            <person name="Watson M."/>
            <person name="Adriaenssens E.M."/>
            <person name="Foster-Nyarko E."/>
            <person name="Jarju S."/>
            <person name="Secka A."/>
            <person name="Antonio M."/>
            <person name="Oren A."/>
            <person name="Chaudhuri R.R."/>
            <person name="La Ragione R."/>
            <person name="Hildebrand F."/>
            <person name="Pallen M.J."/>
        </authorList>
    </citation>
    <scope>NUCLEOTIDE SEQUENCE</scope>
    <source>
        <strain evidence="2">ChiSxjej2B14-8506</strain>
    </source>
</reference>
<reference evidence="2" key="1">
    <citation type="submission" date="2020-10" db="EMBL/GenBank/DDBJ databases">
        <authorList>
            <person name="Gilroy R."/>
        </authorList>
    </citation>
    <scope>NUCLEOTIDE SEQUENCE</scope>
    <source>
        <strain evidence="2">ChiSxjej2B14-8506</strain>
    </source>
</reference>
<dbReference type="Pfam" id="PF12706">
    <property type="entry name" value="Lactamase_B_2"/>
    <property type="match status" value="1"/>
</dbReference>
<organism evidence="2 3">
    <name type="scientific">Candidatus Fimadaptatus faecigallinarum</name>
    <dbReference type="NCBI Taxonomy" id="2840814"/>
    <lineage>
        <taxon>Bacteria</taxon>
        <taxon>Bacillati</taxon>
        <taxon>Bacillota</taxon>
        <taxon>Clostridia</taxon>
        <taxon>Eubacteriales</taxon>
        <taxon>Candidatus Fimadaptatus</taxon>
    </lineage>
</organism>
<feature type="domain" description="Metallo-beta-lactamase" evidence="1">
    <location>
        <begin position="26"/>
        <end position="214"/>
    </location>
</feature>
<comment type="caution">
    <text evidence="2">The sequence shown here is derived from an EMBL/GenBank/DDBJ whole genome shotgun (WGS) entry which is preliminary data.</text>
</comment>
<evidence type="ECO:0000313" key="2">
    <source>
        <dbReference type="EMBL" id="HIU46544.1"/>
    </source>
</evidence>
<dbReference type="AlphaFoldDB" id="A0A9D1LR32"/>
<name>A0A9D1LR32_9FIRM</name>
<evidence type="ECO:0000313" key="3">
    <source>
        <dbReference type="Proteomes" id="UP000824123"/>
    </source>
</evidence>
<gene>
    <name evidence="2" type="ORF">IAC59_04725</name>
</gene>
<dbReference type="InterPro" id="IPR001279">
    <property type="entry name" value="Metallo-B-lactamas"/>
</dbReference>
<dbReference type="InterPro" id="IPR036866">
    <property type="entry name" value="RibonucZ/Hydroxyglut_hydro"/>
</dbReference>
<evidence type="ECO:0000259" key="1">
    <source>
        <dbReference type="SMART" id="SM00849"/>
    </source>
</evidence>
<dbReference type="SUPFAM" id="SSF56281">
    <property type="entry name" value="Metallo-hydrolase/oxidoreductase"/>
    <property type="match status" value="1"/>
</dbReference>